<name>A0ABN1BK24_9BACI</name>
<feature type="transmembrane region" description="Helical" evidence="3">
    <location>
        <begin position="232"/>
        <end position="251"/>
    </location>
</feature>
<proteinExistence type="inferred from homology"/>
<organism evidence="5 6">
    <name type="scientific">Salinibacillus aidingensis</name>
    <dbReference type="NCBI Taxonomy" id="237684"/>
    <lineage>
        <taxon>Bacteria</taxon>
        <taxon>Bacillati</taxon>
        <taxon>Bacillota</taxon>
        <taxon>Bacilli</taxon>
        <taxon>Bacillales</taxon>
        <taxon>Bacillaceae</taxon>
        <taxon>Salinibacillus</taxon>
    </lineage>
</organism>
<dbReference type="EMBL" id="BAAADO010000006">
    <property type="protein sequence ID" value="GAA0499643.1"/>
    <property type="molecule type" value="Genomic_DNA"/>
</dbReference>
<dbReference type="Proteomes" id="UP001500880">
    <property type="component" value="Unassembled WGS sequence"/>
</dbReference>
<reference evidence="5 6" key="1">
    <citation type="journal article" date="2019" name="Int. J. Syst. Evol. Microbiol.">
        <title>The Global Catalogue of Microorganisms (GCM) 10K type strain sequencing project: providing services to taxonomists for standard genome sequencing and annotation.</title>
        <authorList>
            <consortium name="The Broad Institute Genomics Platform"/>
            <consortium name="The Broad Institute Genome Sequencing Center for Infectious Disease"/>
            <person name="Wu L."/>
            <person name="Ma J."/>
        </authorList>
    </citation>
    <scope>NUCLEOTIDE SEQUENCE [LARGE SCALE GENOMIC DNA]</scope>
    <source>
        <strain evidence="5 6">JCM 12389</strain>
    </source>
</reference>
<keyword evidence="3" id="KW-0812">Transmembrane</keyword>
<sequence>MRSETKRDPYFDNARFILIFLVVIGHMISPYRDHSQLLDTAYKFIYTFHMPGFILIAGYFAKNVFRKGYTQKLMKKLLLPYFIFQTIFSGFFLVVEGNQGFTLFDPEWTLWFLLSMLGWHLLLIVFARIPYSLTLALIIGLVIGMVPMIGTYLSLSRTFVFFPVFLLGYKLKKEHFEILRNPIYQKAAIVFLIGLFISYHTILSDLTTDWLLASSSYADIGVEETYGIWMRLFIYGAVFLATFSVLSLIPNRSFPFTHLGGRTLYIYLLHGLVVKTLDLTPIFETITESGQLWLFLVLSIAVTLLLGSRPVTKSVKPLIEPYKVFSS</sequence>
<evidence type="ECO:0000256" key="3">
    <source>
        <dbReference type="SAM" id="Phobius"/>
    </source>
</evidence>
<dbReference type="PANTHER" id="PTHR37312:SF1">
    <property type="entry name" value="MEMBRANE-BOUND ACYLTRANSFERASE YKRP-RELATED"/>
    <property type="match status" value="1"/>
</dbReference>
<feature type="domain" description="Acyltransferase 3" evidence="4">
    <location>
        <begin position="9"/>
        <end position="305"/>
    </location>
</feature>
<keyword evidence="5" id="KW-0012">Acyltransferase</keyword>
<evidence type="ECO:0000256" key="2">
    <source>
        <dbReference type="ARBA" id="ARBA00007400"/>
    </source>
</evidence>
<dbReference type="InterPro" id="IPR002656">
    <property type="entry name" value="Acyl_transf_3_dom"/>
</dbReference>
<comment type="caution">
    <text evidence="5">The sequence shown here is derived from an EMBL/GenBank/DDBJ whole genome shotgun (WGS) entry which is preliminary data.</text>
</comment>
<comment type="subcellular location">
    <subcellularLocation>
        <location evidence="1">Membrane</location>
    </subcellularLocation>
</comment>
<feature type="transmembrane region" description="Helical" evidence="3">
    <location>
        <begin position="133"/>
        <end position="149"/>
    </location>
</feature>
<evidence type="ECO:0000256" key="1">
    <source>
        <dbReference type="ARBA" id="ARBA00004370"/>
    </source>
</evidence>
<gene>
    <name evidence="5" type="ORF">GCM10008986_28570</name>
</gene>
<feature type="transmembrane region" description="Helical" evidence="3">
    <location>
        <begin position="108"/>
        <end position="126"/>
    </location>
</feature>
<feature type="transmembrane region" description="Helical" evidence="3">
    <location>
        <begin position="263"/>
        <end position="283"/>
    </location>
</feature>
<feature type="transmembrane region" description="Helical" evidence="3">
    <location>
        <begin position="289"/>
        <end position="307"/>
    </location>
</feature>
<dbReference type="Pfam" id="PF01757">
    <property type="entry name" value="Acyl_transf_3"/>
    <property type="match status" value="1"/>
</dbReference>
<protein>
    <submittedName>
        <fullName evidence="5">Acyltransferase family protein</fullName>
    </submittedName>
</protein>
<comment type="similarity">
    <text evidence="2">Belongs to the acyltransferase 3 family.</text>
</comment>
<evidence type="ECO:0000313" key="6">
    <source>
        <dbReference type="Proteomes" id="UP001500880"/>
    </source>
</evidence>
<dbReference type="InterPro" id="IPR052734">
    <property type="entry name" value="Nod_factor_acetyltransferase"/>
</dbReference>
<evidence type="ECO:0000259" key="4">
    <source>
        <dbReference type="Pfam" id="PF01757"/>
    </source>
</evidence>
<feature type="transmembrane region" description="Helical" evidence="3">
    <location>
        <begin position="44"/>
        <end position="65"/>
    </location>
</feature>
<dbReference type="PANTHER" id="PTHR37312">
    <property type="entry name" value="MEMBRANE-BOUND ACYLTRANSFERASE YKRP-RELATED"/>
    <property type="match status" value="1"/>
</dbReference>
<keyword evidence="3" id="KW-0472">Membrane</keyword>
<keyword evidence="5" id="KW-0808">Transferase</keyword>
<keyword evidence="3" id="KW-1133">Transmembrane helix</keyword>
<feature type="transmembrane region" description="Helical" evidence="3">
    <location>
        <begin position="12"/>
        <end position="32"/>
    </location>
</feature>
<keyword evidence="6" id="KW-1185">Reference proteome</keyword>
<evidence type="ECO:0000313" key="5">
    <source>
        <dbReference type="EMBL" id="GAA0499643.1"/>
    </source>
</evidence>
<dbReference type="RefSeq" id="WP_343842484.1">
    <property type="nucleotide sequence ID" value="NZ_BAAADO010000006.1"/>
</dbReference>
<feature type="transmembrane region" description="Helical" evidence="3">
    <location>
        <begin position="77"/>
        <end position="96"/>
    </location>
</feature>
<dbReference type="GO" id="GO:0016746">
    <property type="term" value="F:acyltransferase activity"/>
    <property type="evidence" value="ECO:0007669"/>
    <property type="project" value="UniProtKB-KW"/>
</dbReference>
<accession>A0ABN1BK24</accession>